<organism evidence="1 2">
    <name type="scientific">Georgfuchsia toluolica</name>
    <dbReference type="NCBI Taxonomy" id="424218"/>
    <lineage>
        <taxon>Bacteria</taxon>
        <taxon>Pseudomonadati</taxon>
        <taxon>Pseudomonadota</taxon>
        <taxon>Betaproteobacteria</taxon>
        <taxon>Nitrosomonadales</taxon>
        <taxon>Sterolibacteriaceae</taxon>
        <taxon>Georgfuchsia</taxon>
    </lineage>
</organism>
<evidence type="ECO:0000313" key="1">
    <source>
        <dbReference type="EMBL" id="CAG4883980.1"/>
    </source>
</evidence>
<protein>
    <submittedName>
        <fullName evidence="1">Uncharacterized protein</fullName>
    </submittedName>
</protein>
<keyword evidence="2" id="KW-1185">Reference proteome</keyword>
<reference evidence="1" key="1">
    <citation type="submission" date="2021-04" db="EMBL/GenBank/DDBJ databases">
        <authorList>
            <person name="Hornung B."/>
        </authorList>
    </citation>
    <scope>NUCLEOTIDE SEQUENCE</scope>
    <source>
        <strain evidence="1">G5G6</strain>
    </source>
</reference>
<sequence length="100" mass="11018">MFQGEARFGRVSDTRRCWCPKSVRPLCQDMVTQKYTYAYGAGSIADGQFDTLILPHVNGHKCAPRTSNSILLFPETLGVLGALVVRNIVMLSINIALPGY</sequence>
<accession>A0A916J6B4</accession>
<gene>
    <name evidence="1" type="ORF">GTOL_11863</name>
</gene>
<dbReference type="EMBL" id="CAJQUM010000001">
    <property type="protein sequence ID" value="CAG4883980.1"/>
    <property type="molecule type" value="Genomic_DNA"/>
</dbReference>
<proteinExistence type="predicted"/>
<name>A0A916J6B4_9PROT</name>
<dbReference type="AlphaFoldDB" id="A0A916J6B4"/>
<evidence type="ECO:0000313" key="2">
    <source>
        <dbReference type="Proteomes" id="UP000742786"/>
    </source>
</evidence>
<dbReference type="Proteomes" id="UP000742786">
    <property type="component" value="Unassembled WGS sequence"/>
</dbReference>
<comment type="caution">
    <text evidence="1">The sequence shown here is derived from an EMBL/GenBank/DDBJ whole genome shotgun (WGS) entry which is preliminary data.</text>
</comment>